<dbReference type="PANTHER" id="PTHR31735">
    <property type="entry name" value="VACUOLAR MEMBRANE PROTEIN YPL162C"/>
    <property type="match status" value="1"/>
</dbReference>
<feature type="transmembrane region" description="Helical" evidence="1">
    <location>
        <begin position="121"/>
        <end position="141"/>
    </location>
</feature>
<comment type="caution">
    <text evidence="2">The sequence shown here is derived from an EMBL/GenBank/DDBJ whole genome shotgun (WGS) entry which is preliminary data.</text>
</comment>
<accession>A0ABN9TZE5</accession>
<gene>
    <name evidence="2" type="ORF">PCOR1329_LOCUS43825</name>
</gene>
<feature type="transmembrane region" description="Helical" evidence="1">
    <location>
        <begin position="83"/>
        <end position="109"/>
    </location>
</feature>
<evidence type="ECO:0000313" key="3">
    <source>
        <dbReference type="Proteomes" id="UP001189429"/>
    </source>
</evidence>
<organism evidence="2 3">
    <name type="scientific">Prorocentrum cordatum</name>
    <dbReference type="NCBI Taxonomy" id="2364126"/>
    <lineage>
        <taxon>Eukaryota</taxon>
        <taxon>Sar</taxon>
        <taxon>Alveolata</taxon>
        <taxon>Dinophyceae</taxon>
        <taxon>Prorocentrales</taxon>
        <taxon>Prorocentraceae</taxon>
        <taxon>Prorocentrum</taxon>
    </lineage>
</organism>
<keyword evidence="1" id="KW-1133">Transmembrane helix</keyword>
<evidence type="ECO:0008006" key="4">
    <source>
        <dbReference type="Google" id="ProtNLM"/>
    </source>
</evidence>
<dbReference type="Proteomes" id="UP001189429">
    <property type="component" value="Unassembled WGS sequence"/>
</dbReference>
<feature type="non-terminal residue" evidence="2">
    <location>
        <position position="203"/>
    </location>
</feature>
<reference evidence="2" key="1">
    <citation type="submission" date="2023-10" db="EMBL/GenBank/DDBJ databases">
        <authorList>
            <person name="Chen Y."/>
            <person name="Shah S."/>
            <person name="Dougan E. K."/>
            <person name="Thang M."/>
            <person name="Chan C."/>
        </authorList>
    </citation>
    <scope>NUCLEOTIDE SEQUENCE [LARGE SCALE GENOMIC DNA]</scope>
</reference>
<dbReference type="EMBL" id="CAUYUJ010015270">
    <property type="protein sequence ID" value="CAK0851750.1"/>
    <property type="molecule type" value="Genomic_DNA"/>
</dbReference>
<feature type="transmembrane region" description="Helical" evidence="1">
    <location>
        <begin position="44"/>
        <end position="63"/>
    </location>
</feature>
<protein>
    <recommendedName>
        <fullName evidence="4">Transmembrane protein</fullName>
    </recommendedName>
</protein>
<dbReference type="PANTHER" id="PTHR31735:SF1">
    <property type="entry name" value="VACUOLAR MEMBRANE PROTEIN YPL162C"/>
    <property type="match status" value="1"/>
</dbReference>
<keyword evidence="1" id="KW-0812">Transmembrane</keyword>
<dbReference type="InterPro" id="IPR022127">
    <property type="entry name" value="STIMATE/YPL162C"/>
</dbReference>
<feature type="transmembrane region" description="Helical" evidence="1">
    <location>
        <begin position="181"/>
        <end position="200"/>
    </location>
</feature>
<evidence type="ECO:0000256" key="1">
    <source>
        <dbReference type="SAM" id="Phobius"/>
    </source>
</evidence>
<keyword evidence="3" id="KW-1185">Reference proteome</keyword>
<sequence length="203" mass="21714">MPSSSKLQKAEQDEVQADKVLTKAQKGRSGGWSGCAPVRSPGVLSGHVSSAVLFLASLLLFLLQHGGFQRGSADVPPRSQEQVLFDFSKVALGAVWAGVMTSACCASMLGSIEPEGNECGWYAVEIMLDTSLGMYASLWILRTAVWSMKKIIGERKAQQVCAGKYRSKTGAFVKVVYAQQVMLWVLVISVSKLGVAALVLSQA</sequence>
<keyword evidence="1" id="KW-0472">Membrane</keyword>
<evidence type="ECO:0000313" key="2">
    <source>
        <dbReference type="EMBL" id="CAK0851750.1"/>
    </source>
</evidence>
<proteinExistence type="predicted"/>
<dbReference type="Pfam" id="PF12400">
    <property type="entry name" value="STIMATE"/>
    <property type="match status" value="1"/>
</dbReference>
<name>A0ABN9TZE5_9DINO</name>